<protein>
    <recommendedName>
        <fullName evidence="2">GIY-YIG domain-containing protein</fullName>
    </recommendedName>
</protein>
<gene>
    <name evidence="3" type="ORF">A2799_04235</name>
</gene>
<dbReference type="Gene3D" id="3.40.1440.10">
    <property type="entry name" value="GIY-YIG endonuclease"/>
    <property type="match status" value="1"/>
</dbReference>
<dbReference type="PANTHER" id="PTHR34477:SF1">
    <property type="entry name" value="UPF0213 PROTEIN YHBQ"/>
    <property type="match status" value="1"/>
</dbReference>
<evidence type="ECO:0000313" key="4">
    <source>
        <dbReference type="Proteomes" id="UP000176850"/>
    </source>
</evidence>
<dbReference type="InterPro" id="IPR035901">
    <property type="entry name" value="GIY-YIG_endonuc_sf"/>
</dbReference>
<dbReference type="SMART" id="SM00465">
    <property type="entry name" value="GIYc"/>
    <property type="match status" value="1"/>
</dbReference>
<organism evidence="3 4">
    <name type="scientific">Candidatus Roizmanbacteria bacterium RIFCSPHIGHO2_01_FULL_39_24</name>
    <dbReference type="NCBI Taxonomy" id="1802032"/>
    <lineage>
        <taxon>Bacteria</taxon>
        <taxon>Candidatus Roizmaniibacteriota</taxon>
    </lineage>
</organism>
<sequence length="89" mass="10608">MYFFYILLCSDNSLYCGMTRNLENRLKEHNSDGKKEAKYLRGKKPVILIYSEQFNDIISAMRRELQIKKWSKVKKEALARGDFELLKKL</sequence>
<dbReference type="InterPro" id="IPR050190">
    <property type="entry name" value="UPF0213_domain"/>
</dbReference>
<dbReference type="PROSITE" id="PS50164">
    <property type="entry name" value="GIY_YIG"/>
    <property type="match status" value="1"/>
</dbReference>
<reference evidence="3 4" key="1">
    <citation type="journal article" date="2016" name="Nat. Commun.">
        <title>Thousands of microbial genomes shed light on interconnected biogeochemical processes in an aquifer system.</title>
        <authorList>
            <person name="Anantharaman K."/>
            <person name="Brown C.T."/>
            <person name="Hug L.A."/>
            <person name="Sharon I."/>
            <person name="Castelle C.J."/>
            <person name="Probst A.J."/>
            <person name="Thomas B.C."/>
            <person name="Singh A."/>
            <person name="Wilkins M.J."/>
            <person name="Karaoz U."/>
            <person name="Brodie E.L."/>
            <person name="Williams K.H."/>
            <person name="Hubbard S.S."/>
            <person name="Banfield J.F."/>
        </authorList>
    </citation>
    <scope>NUCLEOTIDE SEQUENCE [LARGE SCALE GENOMIC DNA]</scope>
</reference>
<comment type="caution">
    <text evidence="3">The sequence shown here is derived from an EMBL/GenBank/DDBJ whole genome shotgun (WGS) entry which is preliminary data.</text>
</comment>
<evidence type="ECO:0000256" key="1">
    <source>
        <dbReference type="ARBA" id="ARBA00007435"/>
    </source>
</evidence>
<dbReference type="EMBL" id="MFZH01000020">
    <property type="protein sequence ID" value="OGK19032.1"/>
    <property type="molecule type" value="Genomic_DNA"/>
</dbReference>
<evidence type="ECO:0000259" key="2">
    <source>
        <dbReference type="PROSITE" id="PS50164"/>
    </source>
</evidence>
<evidence type="ECO:0000313" key="3">
    <source>
        <dbReference type="EMBL" id="OGK19032.1"/>
    </source>
</evidence>
<dbReference type="Proteomes" id="UP000176850">
    <property type="component" value="Unassembled WGS sequence"/>
</dbReference>
<name>A0A1F7GKE8_9BACT</name>
<feature type="domain" description="GIY-YIG" evidence="2">
    <location>
        <begin position="1"/>
        <end position="77"/>
    </location>
</feature>
<dbReference type="PANTHER" id="PTHR34477">
    <property type="entry name" value="UPF0213 PROTEIN YHBQ"/>
    <property type="match status" value="1"/>
</dbReference>
<comment type="similarity">
    <text evidence="1">Belongs to the UPF0213 family.</text>
</comment>
<accession>A0A1F7GKE8</accession>
<dbReference type="Pfam" id="PF01541">
    <property type="entry name" value="GIY-YIG"/>
    <property type="match status" value="1"/>
</dbReference>
<dbReference type="CDD" id="cd10456">
    <property type="entry name" value="GIY-YIG_UPF0213"/>
    <property type="match status" value="1"/>
</dbReference>
<proteinExistence type="inferred from homology"/>
<dbReference type="AlphaFoldDB" id="A0A1F7GKE8"/>
<dbReference type="SUPFAM" id="SSF82771">
    <property type="entry name" value="GIY-YIG endonuclease"/>
    <property type="match status" value="1"/>
</dbReference>
<dbReference type="InterPro" id="IPR000305">
    <property type="entry name" value="GIY-YIG_endonuc"/>
</dbReference>